<gene>
    <name evidence="1" type="ORF">ACHAXA_006300</name>
</gene>
<proteinExistence type="predicted"/>
<keyword evidence="2" id="KW-1185">Reference proteome</keyword>
<name>A0ABD3R890_9STRA</name>
<organism evidence="1 2">
    <name type="scientific">Cyclostephanos tholiformis</name>
    <dbReference type="NCBI Taxonomy" id="382380"/>
    <lineage>
        <taxon>Eukaryota</taxon>
        <taxon>Sar</taxon>
        <taxon>Stramenopiles</taxon>
        <taxon>Ochrophyta</taxon>
        <taxon>Bacillariophyta</taxon>
        <taxon>Coscinodiscophyceae</taxon>
        <taxon>Thalassiosirophycidae</taxon>
        <taxon>Stephanodiscales</taxon>
        <taxon>Stephanodiscaceae</taxon>
        <taxon>Cyclostephanos</taxon>
    </lineage>
</organism>
<protein>
    <submittedName>
        <fullName evidence="1">Uncharacterized protein</fullName>
    </submittedName>
</protein>
<dbReference type="Proteomes" id="UP001530377">
    <property type="component" value="Unassembled WGS sequence"/>
</dbReference>
<evidence type="ECO:0000313" key="1">
    <source>
        <dbReference type="EMBL" id="KAL3807471.1"/>
    </source>
</evidence>
<evidence type="ECO:0000313" key="2">
    <source>
        <dbReference type="Proteomes" id="UP001530377"/>
    </source>
</evidence>
<sequence>MRLVSRMIGREERGRLSRALKLERDCLVRLGISLGRCAEKLVRLALLDAQRMAATRPPPASRTEYIHQWAYFIGALTPALDHTEMETKVCRIAYNRSCPRITITNISTRIVVTLHLSGVGCAFDDYSGASMTAALGLRRELENMRSLMGS</sequence>
<dbReference type="AlphaFoldDB" id="A0ABD3R890"/>
<comment type="caution">
    <text evidence="1">The sequence shown here is derived from an EMBL/GenBank/DDBJ whole genome shotgun (WGS) entry which is preliminary data.</text>
</comment>
<dbReference type="EMBL" id="JALLPB020000626">
    <property type="protein sequence ID" value="KAL3807471.1"/>
    <property type="molecule type" value="Genomic_DNA"/>
</dbReference>
<reference evidence="1 2" key="1">
    <citation type="submission" date="2024-10" db="EMBL/GenBank/DDBJ databases">
        <title>Updated reference genomes for cyclostephanoid diatoms.</title>
        <authorList>
            <person name="Roberts W.R."/>
            <person name="Alverson A.J."/>
        </authorList>
    </citation>
    <scope>NUCLEOTIDE SEQUENCE [LARGE SCALE GENOMIC DNA]</scope>
    <source>
        <strain evidence="1 2">AJA228-03</strain>
    </source>
</reference>
<accession>A0ABD3R890</accession>